<reference evidence="4 6" key="1">
    <citation type="submission" date="2017-10" db="EMBL/GenBank/DDBJ databases">
        <title>Genomics of the genus Arcobacter.</title>
        <authorList>
            <person name="Perez-Cataluna A."/>
            <person name="Figueras M.J."/>
        </authorList>
    </citation>
    <scope>NUCLEOTIDE SEQUENCE [LARGE SCALE GENOMIC DNA]</scope>
    <source>
        <strain evidence="4 6">CECT 7835</strain>
    </source>
</reference>
<keyword evidence="1" id="KW-0472">Membrane</keyword>
<dbReference type="EMBL" id="CP031217">
    <property type="protein sequence ID" value="AXH11503.1"/>
    <property type="molecule type" value="Genomic_DNA"/>
</dbReference>
<dbReference type="AlphaFoldDB" id="A0AAX2A758"/>
<keyword evidence="1" id="KW-1133">Transmembrane helix</keyword>
<dbReference type="Proteomes" id="UP000253850">
    <property type="component" value="Chromosome"/>
</dbReference>
<gene>
    <name evidence="3" type="ORF">ABIV_0482</name>
    <name evidence="4" type="ORF">CRV05_10305</name>
</gene>
<organism evidence="4 6">
    <name type="scientific">Halarcobacter bivalviorum</name>
    <dbReference type="NCBI Taxonomy" id="663364"/>
    <lineage>
        <taxon>Bacteria</taxon>
        <taxon>Pseudomonadati</taxon>
        <taxon>Campylobacterota</taxon>
        <taxon>Epsilonproteobacteria</taxon>
        <taxon>Campylobacterales</taxon>
        <taxon>Arcobacteraceae</taxon>
        <taxon>Halarcobacter</taxon>
    </lineage>
</organism>
<evidence type="ECO:0000313" key="3">
    <source>
        <dbReference type="EMBL" id="AXH11503.1"/>
    </source>
</evidence>
<dbReference type="RefSeq" id="WP_114838376.1">
    <property type="nucleotide sequence ID" value="NZ_CP031217.1"/>
</dbReference>
<feature type="transmembrane region" description="Helical" evidence="1">
    <location>
        <begin position="395"/>
        <end position="415"/>
    </location>
</feature>
<dbReference type="KEGG" id="hbv:ABIV_0482"/>
<evidence type="ECO:0000313" key="5">
    <source>
        <dbReference type="Proteomes" id="UP000253850"/>
    </source>
</evidence>
<dbReference type="PANTHER" id="PTHR40940:SF2">
    <property type="entry name" value="BATD"/>
    <property type="match status" value="1"/>
</dbReference>
<evidence type="ECO:0000256" key="1">
    <source>
        <dbReference type="SAM" id="Phobius"/>
    </source>
</evidence>
<accession>A0AAX2A758</accession>
<evidence type="ECO:0000256" key="2">
    <source>
        <dbReference type="SAM" id="SignalP"/>
    </source>
</evidence>
<feature type="signal peptide" evidence="2">
    <location>
        <begin position="1"/>
        <end position="20"/>
    </location>
</feature>
<keyword evidence="6" id="KW-1185">Reference proteome</keyword>
<dbReference type="InterPro" id="IPR025738">
    <property type="entry name" value="BatD"/>
</dbReference>
<evidence type="ECO:0000313" key="6">
    <source>
        <dbReference type="Proteomes" id="UP000289193"/>
    </source>
</evidence>
<reference evidence="3 5" key="2">
    <citation type="submission" date="2018-07" db="EMBL/GenBank/DDBJ databases">
        <title>Complete genome of the Arcobacter bivalviorum type strain LMG 26154.</title>
        <authorList>
            <person name="Miller W.G."/>
            <person name="Yee E."/>
            <person name="Bono J.L."/>
        </authorList>
    </citation>
    <scope>NUCLEOTIDE SEQUENCE [LARGE SCALE GENOMIC DNA]</scope>
    <source>
        <strain evidence="3 5">LMG 26154</strain>
    </source>
</reference>
<dbReference type="Proteomes" id="UP000289193">
    <property type="component" value="Unassembled WGS sequence"/>
</dbReference>
<protein>
    <submittedName>
        <fullName evidence="3">Aerotolerance protein BatD</fullName>
    </submittedName>
</protein>
<name>A0AAX2A758_9BACT</name>
<keyword evidence="1" id="KW-0812">Transmembrane</keyword>
<evidence type="ECO:0000313" key="4">
    <source>
        <dbReference type="EMBL" id="RXK09314.1"/>
    </source>
</evidence>
<sequence length="487" mass="56645">MKTVFRTLTIFILFSLQLFSSVNLNSSNSFIKGEPFIFEFEVSGSSINFPKIEKIEDYVVQNLGTSRSLQIINGKYSEKISQKFQILPQKEFTIPSFIFEIDGIKIESTSKKILEKKADKTISDNFDLQLISSKKEAYIGEEILLTLIFKYKKNLQITNLGFEPPHFENFWYKKVDTNRRYEENEYIVQELEYILFAQKSGKVEIKPLSIIVQQVKQDSRFGNFSFLGVPTEKKIYSNPLEFEIKELPENTDLIGEFFINSEIDKQELKEGEALSLKLNIKGVGNFDDIKDYTLELKDAIIYANKPKIETKYSTAGLEGTYEKIFSIVPNSSLIIPSFSIKYFDKKQNKVIEKRTKEYKVLVNNIKNKEEPILEKAVKKEPTKVIEKSSSFEEKLLFFLFGCFVTLLIFGLFTYVRISKNRIKKDNNPLIKKIKSSKNKEELLKILLPYLKYNSELDELIFKCEKTNKFKEIKKTIISLVKQLDIKG</sequence>
<proteinExistence type="predicted"/>
<keyword evidence="2" id="KW-0732">Signal</keyword>
<dbReference type="PANTHER" id="PTHR40940">
    <property type="entry name" value="PROTEIN BATD-RELATED"/>
    <property type="match status" value="1"/>
</dbReference>
<dbReference type="Pfam" id="PF13584">
    <property type="entry name" value="BatD"/>
    <property type="match status" value="1"/>
</dbReference>
<feature type="chain" id="PRO_5044718436" evidence="2">
    <location>
        <begin position="21"/>
        <end position="487"/>
    </location>
</feature>
<dbReference type="EMBL" id="PDKM01000006">
    <property type="protein sequence ID" value="RXK09314.1"/>
    <property type="molecule type" value="Genomic_DNA"/>
</dbReference>